<dbReference type="AlphaFoldDB" id="A0AAD5RFT7"/>
<name>A0AAD5RFT7_9PEZI</name>
<evidence type="ECO:0000313" key="1">
    <source>
        <dbReference type="EMBL" id="KAJ2892495.1"/>
    </source>
</evidence>
<reference evidence="1" key="1">
    <citation type="submission" date="2022-07" db="EMBL/GenBank/DDBJ databases">
        <title>Draft genome sequence of Zalerion maritima ATCC 34329, a (micro)plastics degrading marine fungus.</title>
        <authorList>
            <person name="Paco A."/>
            <person name="Goncalves M.F.M."/>
            <person name="Rocha-Santos T.A.P."/>
            <person name="Alves A."/>
        </authorList>
    </citation>
    <scope>NUCLEOTIDE SEQUENCE</scope>
    <source>
        <strain evidence="1">ATCC 34329</strain>
    </source>
</reference>
<comment type="caution">
    <text evidence="1">The sequence shown here is derived from an EMBL/GenBank/DDBJ whole genome shotgun (WGS) entry which is preliminary data.</text>
</comment>
<organism evidence="1 2">
    <name type="scientific">Zalerion maritima</name>
    <dbReference type="NCBI Taxonomy" id="339359"/>
    <lineage>
        <taxon>Eukaryota</taxon>
        <taxon>Fungi</taxon>
        <taxon>Dikarya</taxon>
        <taxon>Ascomycota</taxon>
        <taxon>Pezizomycotina</taxon>
        <taxon>Sordariomycetes</taxon>
        <taxon>Lulworthiomycetidae</taxon>
        <taxon>Lulworthiales</taxon>
        <taxon>Lulworthiaceae</taxon>
        <taxon>Zalerion</taxon>
    </lineage>
</organism>
<keyword evidence="2" id="KW-1185">Reference proteome</keyword>
<gene>
    <name evidence="1" type="ORF">MKZ38_009698</name>
</gene>
<evidence type="ECO:0008006" key="3">
    <source>
        <dbReference type="Google" id="ProtNLM"/>
    </source>
</evidence>
<evidence type="ECO:0000313" key="2">
    <source>
        <dbReference type="Proteomes" id="UP001201980"/>
    </source>
</evidence>
<protein>
    <recommendedName>
        <fullName evidence="3">MACPF domain-containing protein</fullName>
    </recommendedName>
</protein>
<proteinExistence type="predicted"/>
<accession>A0AAD5RFT7</accession>
<sequence length="536" mass="59640">MPGARLPPSCTHLGGFDGTAAAFDERALKNSLFDFSLGSTPTLRECSVPTGDGESKTETYAVPQFLDMRWNPGSESRIVTGESKKSFTWSPCLPLFPAVHLPRTGPQPLVENAAALGAKVLPSRRTDRTWRTNYSRAGVYSLFLVDPSSAREHLLDQASRMLNDPDRDPKDIVDAFGTHFMIRATFGGLQIASATVDVRDEVSTTELKDAFKLSLQADPLPLDQMKSKFGLESDSATDGPLVGGKVEGGWEQATEQTKKIKKAMKRSDRKAIGGHENGDLWAWRRSLTRVPSKMRFKRRLAESSKIEDDGCEIIATFSPLEKIHSTWNGGNSFNNSTFARPRIPSGPWFALAQYGQNVEWARAFPEKNKPQGVVVRNVQRERGGQPAVKMCPRADCVWENRTSHTLWKLSGDGYKAFGDVMGKSGSGTLNARDEYAVIQNDLVKPIPDIDRTWLWSNSHGGYGVKWCTLMSIPTHNRNDQGDREIYSQTGGWKAAPFVGVESSWEDAKRERAEGGWTLDWTKVKWLEPTWLKDISL</sequence>
<dbReference type="EMBL" id="JAKWBI020000793">
    <property type="protein sequence ID" value="KAJ2892495.1"/>
    <property type="molecule type" value="Genomic_DNA"/>
</dbReference>
<dbReference type="Proteomes" id="UP001201980">
    <property type="component" value="Unassembled WGS sequence"/>
</dbReference>